<protein>
    <submittedName>
        <fullName evidence="1">Uncharacterized protein</fullName>
    </submittedName>
</protein>
<evidence type="ECO:0000313" key="2">
    <source>
        <dbReference type="Proteomes" id="UP000587527"/>
    </source>
</evidence>
<name>A0A841C776_9ACTN</name>
<dbReference type="Proteomes" id="UP000587527">
    <property type="component" value="Unassembled WGS sequence"/>
</dbReference>
<reference evidence="1 2" key="1">
    <citation type="submission" date="2020-08" db="EMBL/GenBank/DDBJ databases">
        <title>Sequencing the genomes of 1000 actinobacteria strains.</title>
        <authorList>
            <person name="Klenk H.-P."/>
        </authorList>
    </citation>
    <scope>NUCLEOTIDE SEQUENCE [LARGE SCALE GENOMIC DNA]</scope>
    <source>
        <strain evidence="1 2">DSM 45362</strain>
    </source>
</reference>
<dbReference type="EMBL" id="JACHMN010000003">
    <property type="protein sequence ID" value="MBB5874641.1"/>
    <property type="molecule type" value="Genomic_DNA"/>
</dbReference>
<sequence length="145" mass="15316">MHAEVIGDLLNRHAGITVLRDPHDIVTELTGVGLGHSDILPACPQGKPSRMSPIGAADPSGAASAHEVAGLSLPDAAARYIKILRDATHGHGSNRAANTVITNTLLAHHDGQLSHDLPLLGYLYLLDILTRPNDLAPTFYRNGSI</sequence>
<dbReference type="AlphaFoldDB" id="A0A841C776"/>
<proteinExistence type="predicted"/>
<organism evidence="1 2">
    <name type="scientific">Allocatelliglobosispora scoriae</name>
    <dbReference type="NCBI Taxonomy" id="643052"/>
    <lineage>
        <taxon>Bacteria</taxon>
        <taxon>Bacillati</taxon>
        <taxon>Actinomycetota</taxon>
        <taxon>Actinomycetes</taxon>
        <taxon>Micromonosporales</taxon>
        <taxon>Micromonosporaceae</taxon>
        <taxon>Allocatelliglobosispora</taxon>
    </lineage>
</organism>
<keyword evidence="2" id="KW-1185">Reference proteome</keyword>
<evidence type="ECO:0000313" key="1">
    <source>
        <dbReference type="EMBL" id="MBB5874641.1"/>
    </source>
</evidence>
<dbReference type="RefSeq" id="WP_184847540.1">
    <property type="nucleotide sequence ID" value="NZ_JACHMN010000003.1"/>
</dbReference>
<comment type="caution">
    <text evidence="1">The sequence shown here is derived from an EMBL/GenBank/DDBJ whole genome shotgun (WGS) entry which is preliminary data.</text>
</comment>
<gene>
    <name evidence="1" type="ORF">F4553_008075</name>
</gene>
<accession>A0A841C776</accession>